<keyword evidence="2" id="KW-0472">Membrane</keyword>
<comment type="caution">
    <text evidence="3">The sequence shown here is derived from an EMBL/GenBank/DDBJ whole genome shotgun (WGS) entry which is preliminary data.</text>
</comment>
<organism evidence="3 4">
    <name type="scientific">Seminavis robusta</name>
    <dbReference type="NCBI Taxonomy" id="568900"/>
    <lineage>
        <taxon>Eukaryota</taxon>
        <taxon>Sar</taxon>
        <taxon>Stramenopiles</taxon>
        <taxon>Ochrophyta</taxon>
        <taxon>Bacillariophyta</taxon>
        <taxon>Bacillariophyceae</taxon>
        <taxon>Bacillariophycidae</taxon>
        <taxon>Naviculales</taxon>
        <taxon>Naviculaceae</taxon>
        <taxon>Seminavis</taxon>
    </lineage>
</organism>
<reference evidence="3" key="1">
    <citation type="submission" date="2020-06" db="EMBL/GenBank/DDBJ databases">
        <authorList>
            <consortium name="Plant Systems Biology data submission"/>
        </authorList>
    </citation>
    <scope>NUCLEOTIDE SEQUENCE</scope>
    <source>
        <strain evidence="3">D6</strain>
    </source>
</reference>
<dbReference type="Proteomes" id="UP001153069">
    <property type="component" value="Unassembled WGS sequence"/>
</dbReference>
<feature type="compositionally biased region" description="Basic residues" evidence="1">
    <location>
        <begin position="22"/>
        <end position="32"/>
    </location>
</feature>
<sequence length="477" mass="54276">MNRRTRQPQAEPEPAPVSAPKRSPRPPSKPKHKQIISTNVLFLIVLAIVAGVYGLVVFGFYEHEESTSNSQNNKNQGGKHNPAIESKQEERRMAKQENNNNLRGGQQAAVDTTQYPFWRDLVVKLGTMSAADALRELKEKDPFGVRAFEQALLDQETNLGRLLEHDEIEALFPCPSSRITLPDQRNLQKARDFRNNKPGTFLFFQHLRKAGGTHFCSLAQANLPKNNVAQYYCMPDMKWSGGKKAGYLHAWANDEITRRMAEEHSRIAGNEWDWFDVEHHFDLPAVFATSFRLPLNRALSQFRFECVEDRGCKGLDVETFWTRREDLYNVYTQTFADTPKTFGKLRKAYEGIVPDADQRRAEIIGRALDTVAKFNLVLSMEFLAYAGPLVDKVLGFHDTSPLTKRVRPHINQAKRNDGQEVNALGAAGINKASWDPEQYLSPAQYKIMSEHLALDSILTDAARRMFLERLICTDLDE</sequence>
<dbReference type="Gene3D" id="3.40.50.300">
    <property type="entry name" value="P-loop containing nucleotide triphosphate hydrolases"/>
    <property type="match status" value="1"/>
</dbReference>
<feature type="region of interest" description="Disordered" evidence="1">
    <location>
        <begin position="1"/>
        <end position="32"/>
    </location>
</feature>
<evidence type="ECO:0000256" key="2">
    <source>
        <dbReference type="SAM" id="Phobius"/>
    </source>
</evidence>
<keyword evidence="2" id="KW-1133">Transmembrane helix</keyword>
<gene>
    <name evidence="3" type="ORF">SEMRO_328_G118610.1</name>
</gene>
<name>A0A9N8DSR3_9STRA</name>
<dbReference type="OrthoDB" id="423096at2759"/>
<dbReference type="InterPro" id="IPR027417">
    <property type="entry name" value="P-loop_NTPase"/>
</dbReference>
<keyword evidence="4" id="KW-1185">Reference proteome</keyword>
<dbReference type="EMBL" id="CAICTM010000327">
    <property type="protein sequence ID" value="CAB9507997.1"/>
    <property type="molecule type" value="Genomic_DNA"/>
</dbReference>
<protein>
    <recommendedName>
        <fullName evidence="5">Sulfotransferase domain-containing protein</fullName>
    </recommendedName>
</protein>
<dbReference type="AlphaFoldDB" id="A0A9N8DSR3"/>
<evidence type="ECO:0000313" key="3">
    <source>
        <dbReference type="EMBL" id="CAB9507997.1"/>
    </source>
</evidence>
<accession>A0A9N8DSR3</accession>
<feature type="region of interest" description="Disordered" evidence="1">
    <location>
        <begin position="88"/>
        <end position="108"/>
    </location>
</feature>
<feature type="compositionally biased region" description="Polar residues" evidence="1">
    <location>
        <begin position="96"/>
        <end position="108"/>
    </location>
</feature>
<keyword evidence="2" id="KW-0812">Transmembrane</keyword>
<evidence type="ECO:0008006" key="5">
    <source>
        <dbReference type="Google" id="ProtNLM"/>
    </source>
</evidence>
<evidence type="ECO:0000313" key="4">
    <source>
        <dbReference type="Proteomes" id="UP001153069"/>
    </source>
</evidence>
<feature type="transmembrane region" description="Helical" evidence="2">
    <location>
        <begin position="40"/>
        <end position="61"/>
    </location>
</feature>
<evidence type="ECO:0000256" key="1">
    <source>
        <dbReference type="SAM" id="MobiDB-lite"/>
    </source>
</evidence>
<proteinExistence type="predicted"/>